<dbReference type="AlphaFoldDB" id="A0A834WVY6"/>
<reference evidence="2" key="1">
    <citation type="submission" date="2020-09" db="EMBL/GenBank/DDBJ databases">
        <title>Genome-Enabled Discovery of Anthraquinone Biosynthesis in Senna tora.</title>
        <authorList>
            <person name="Kang S.-H."/>
            <person name="Pandey R.P."/>
            <person name="Lee C.-M."/>
            <person name="Sim J.-S."/>
            <person name="Jeong J.-T."/>
            <person name="Choi B.-S."/>
            <person name="Jung M."/>
            <person name="Ginzburg D."/>
            <person name="Zhao K."/>
            <person name="Won S.Y."/>
            <person name="Oh T.-J."/>
            <person name="Yu Y."/>
            <person name="Kim N.-H."/>
            <person name="Lee O.R."/>
            <person name="Lee T.-H."/>
            <person name="Bashyal P."/>
            <person name="Kim T.-S."/>
            <person name="Lee W.-H."/>
            <person name="Kawkins C."/>
            <person name="Kim C.-K."/>
            <person name="Kim J.S."/>
            <person name="Ahn B.O."/>
            <person name="Rhee S.Y."/>
            <person name="Sohng J.K."/>
        </authorList>
    </citation>
    <scope>NUCLEOTIDE SEQUENCE</scope>
    <source>
        <tissue evidence="2">Leaf</tissue>
    </source>
</reference>
<evidence type="ECO:0000313" key="3">
    <source>
        <dbReference type="Proteomes" id="UP000634136"/>
    </source>
</evidence>
<organism evidence="2 3">
    <name type="scientific">Senna tora</name>
    <dbReference type="NCBI Taxonomy" id="362788"/>
    <lineage>
        <taxon>Eukaryota</taxon>
        <taxon>Viridiplantae</taxon>
        <taxon>Streptophyta</taxon>
        <taxon>Embryophyta</taxon>
        <taxon>Tracheophyta</taxon>
        <taxon>Spermatophyta</taxon>
        <taxon>Magnoliopsida</taxon>
        <taxon>eudicotyledons</taxon>
        <taxon>Gunneridae</taxon>
        <taxon>Pentapetalae</taxon>
        <taxon>rosids</taxon>
        <taxon>fabids</taxon>
        <taxon>Fabales</taxon>
        <taxon>Fabaceae</taxon>
        <taxon>Caesalpinioideae</taxon>
        <taxon>Cassia clade</taxon>
        <taxon>Senna</taxon>
    </lineage>
</organism>
<evidence type="ECO:0000313" key="2">
    <source>
        <dbReference type="EMBL" id="KAF7833735.1"/>
    </source>
</evidence>
<keyword evidence="3" id="KW-1185">Reference proteome</keyword>
<accession>A0A834WVY6</accession>
<feature type="chain" id="PRO_5032577467" description="Secreted protein" evidence="1">
    <location>
        <begin position="19"/>
        <end position="93"/>
    </location>
</feature>
<evidence type="ECO:0000256" key="1">
    <source>
        <dbReference type="SAM" id="SignalP"/>
    </source>
</evidence>
<proteinExistence type="predicted"/>
<feature type="signal peptide" evidence="1">
    <location>
        <begin position="1"/>
        <end position="18"/>
    </location>
</feature>
<dbReference type="EMBL" id="JAAIUW010000005">
    <property type="protein sequence ID" value="KAF7833735.1"/>
    <property type="molecule type" value="Genomic_DNA"/>
</dbReference>
<sequence>MSLVFGFLGVFGLHRCSGVGGFGLISSGKRWLLCWNRGSKECNDGLFNGFHVFASSSSTAGGGAGEGDFSSTATVGSFTSSVAISVSFLSPLD</sequence>
<name>A0A834WVY6_9FABA</name>
<keyword evidence="1" id="KW-0732">Signal</keyword>
<comment type="caution">
    <text evidence="2">The sequence shown here is derived from an EMBL/GenBank/DDBJ whole genome shotgun (WGS) entry which is preliminary data.</text>
</comment>
<protein>
    <recommendedName>
        <fullName evidence="4">Secreted protein</fullName>
    </recommendedName>
</protein>
<evidence type="ECO:0008006" key="4">
    <source>
        <dbReference type="Google" id="ProtNLM"/>
    </source>
</evidence>
<dbReference type="Proteomes" id="UP000634136">
    <property type="component" value="Unassembled WGS sequence"/>
</dbReference>
<gene>
    <name evidence="2" type="ORF">G2W53_016068</name>
</gene>